<dbReference type="Proteomes" id="UP000735302">
    <property type="component" value="Unassembled WGS sequence"/>
</dbReference>
<keyword evidence="2" id="KW-1185">Reference proteome</keyword>
<comment type="caution">
    <text evidence="1">The sequence shown here is derived from an EMBL/GenBank/DDBJ whole genome shotgun (WGS) entry which is preliminary data.</text>
</comment>
<protein>
    <submittedName>
        <fullName evidence="1">Uncharacterized protein</fullName>
    </submittedName>
</protein>
<dbReference type="EMBL" id="BLXT01001503">
    <property type="protein sequence ID" value="GFN86277.1"/>
    <property type="molecule type" value="Genomic_DNA"/>
</dbReference>
<sequence>MPSYLSVGKKGLISKCQHCHLIIRTSFLAVKSKVLVRVEGYRLAGYVVHPGLALRASYLALRLFQNGQNVKTLSDSTLKASLQNAFLFYALIPVSSRIANLACGMLYRRV</sequence>
<name>A0AAV3YV86_9GAST</name>
<proteinExistence type="predicted"/>
<reference evidence="1 2" key="1">
    <citation type="journal article" date="2021" name="Elife">
        <title>Chloroplast acquisition without the gene transfer in kleptoplastic sea slugs, Plakobranchus ocellatus.</title>
        <authorList>
            <person name="Maeda T."/>
            <person name="Takahashi S."/>
            <person name="Yoshida T."/>
            <person name="Shimamura S."/>
            <person name="Takaki Y."/>
            <person name="Nagai Y."/>
            <person name="Toyoda A."/>
            <person name="Suzuki Y."/>
            <person name="Arimoto A."/>
            <person name="Ishii H."/>
            <person name="Satoh N."/>
            <person name="Nishiyama T."/>
            <person name="Hasebe M."/>
            <person name="Maruyama T."/>
            <person name="Minagawa J."/>
            <person name="Obokata J."/>
            <person name="Shigenobu S."/>
        </authorList>
    </citation>
    <scope>NUCLEOTIDE SEQUENCE [LARGE SCALE GENOMIC DNA]</scope>
</reference>
<organism evidence="1 2">
    <name type="scientific">Plakobranchus ocellatus</name>
    <dbReference type="NCBI Taxonomy" id="259542"/>
    <lineage>
        <taxon>Eukaryota</taxon>
        <taxon>Metazoa</taxon>
        <taxon>Spiralia</taxon>
        <taxon>Lophotrochozoa</taxon>
        <taxon>Mollusca</taxon>
        <taxon>Gastropoda</taxon>
        <taxon>Heterobranchia</taxon>
        <taxon>Euthyneura</taxon>
        <taxon>Panpulmonata</taxon>
        <taxon>Sacoglossa</taxon>
        <taxon>Placobranchoidea</taxon>
        <taxon>Plakobranchidae</taxon>
        <taxon>Plakobranchus</taxon>
    </lineage>
</organism>
<dbReference type="AlphaFoldDB" id="A0AAV3YV86"/>
<accession>A0AAV3YV86</accession>
<evidence type="ECO:0000313" key="2">
    <source>
        <dbReference type="Proteomes" id="UP000735302"/>
    </source>
</evidence>
<evidence type="ECO:0000313" key="1">
    <source>
        <dbReference type="EMBL" id="GFN86277.1"/>
    </source>
</evidence>
<gene>
    <name evidence="1" type="ORF">PoB_001278300</name>
</gene>